<dbReference type="Proteomes" id="UP001303115">
    <property type="component" value="Unassembled WGS sequence"/>
</dbReference>
<evidence type="ECO:0000256" key="2">
    <source>
        <dbReference type="PROSITE-ProRule" id="PRU00261"/>
    </source>
</evidence>
<reference evidence="6" key="1">
    <citation type="journal article" date="2023" name="Mol. Phylogenet. Evol.">
        <title>Genome-scale phylogeny and comparative genomics of the fungal order Sordariales.</title>
        <authorList>
            <person name="Hensen N."/>
            <person name="Bonometti L."/>
            <person name="Westerberg I."/>
            <person name="Brannstrom I.O."/>
            <person name="Guillou S."/>
            <person name="Cros-Aarteil S."/>
            <person name="Calhoun S."/>
            <person name="Haridas S."/>
            <person name="Kuo A."/>
            <person name="Mondo S."/>
            <person name="Pangilinan J."/>
            <person name="Riley R."/>
            <person name="LaButti K."/>
            <person name="Andreopoulos B."/>
            <person name="Lipzen A."/>
            <person name="Chen C."/>
            <person name="Yan M."/>
            <person name="Daum C."/>
            <person name="Ng V."/>
            <person name="Clum A."/>
            <person name="Steindorff A."/>
            <person name="Ohm R.A."/>
            <person name="Martin F."/>
            <person name="Silar P."/>
            <person name="Natvig D.O."/>
            <person name="Lalanne C."/>
            <person name="Gautier V."/>
            <person name="Ament-Velasquez S.L."/>
            <person name="Kruys A."/>
            <person name="Hutchinson M.I."/>
            <person name="Powell A.J."/>
            <person name="Barry K."/>
            <person name="Miller A.N."/>
            <person name="Grigoriev I.V."/>
            <person name="Debuchy R."/>
            <person name="Gladieux P."/>
            <person name="Hiltunen Thoren M."/>
            <person name="Johannesson H."/>
        </authorList>
    </citation>
    <scope>NUCLEOTIDE SEQUENCE [LARGE SCALE GENOMIC DNA]</scope>
    <source>
        <strain evidence="6">CBS 284.82</strain>
    </source>
</reference>
<comment type="caution">
    <text evidence="5">The sequence shown here is derived from an EMBL/GenBank/DDBJ whole genome shotgun (WGS) entry which is preliminary data.</text>
</comment>
<dbReference type="InterPro" id="IPR018371">
    <property type="entry name" value="Chitin-binding_1_CS"/>
</dbReference>
<evidence type="ECO:0000256" key="1">
    <source>
        <dbReference type="ARBA" id="ARBA00022669"/>
    </source>
</evidence>
<dbReference type="SUPFAM" id="SSF57016">
    <property type="entry name" value="Plant lectins/antimicrobial peptides"/>
    <property type="match status" value="1"/>
</dbReference>
<feature type="region of interest" description="Disordered" evidence="3">
    <location>
        <begin position="1"/>
        <end position="23"/>
    </location>
</feature>
<organism evidence="5 6">
    <name type="scientific">Parachaetomium inaequale</name>
    <dbReference type="NCBI Taxonomy" id="2588326"/>
    <lineage>
        <taxon>Eukaryota</taxon>
        <taxon>Fungi</taxon>
        <taxon>Dikarya</taxon>
        <taxon>Ascomycota</taxon>
        <taxon>Pezizomycotina</taxon>
        <taxon>Sordariomycetes</taxon>
        <taxon>Sordariomycetidae</taxon>
        <taxon>Sordariales</taxon>
        <taxon>Chaetomiaceae</taxon>
        <taxon>Parachaetomium</taxon>
    </lineage>
</organism>
<proteinExistence type="predicted"/>
<protein>
    <recommendedName>
        <fullName evidence="4">Chitin-binding type-1 domain-containing protein</fullName>
    </recommendedName>
</protein>
<feature type="disulfide bond" evidence="2">
    <location>
        <begin position="41"/>
        <end position="55"/>
    </location>
</feature>
<dbReference type="Pfam" id="PF00187">
    <property type="entry name" value="Chitin_bind_1"/>
    <property type="match status" value="1"/>
</dbReference>
<dbReference type="Gene3D" id="3.30.60.10">
    <property type="entry name" value="Endochitinase-like"/>
    <property type="match status" value="1"/>
</dbReference>
<dbReference type="GO" id="GO:0008061">
    <property type="term" value="F:chitin binding"/>
    <property type="evidence" value="ECO:0007669"/>
    <property type="project" value="UniProtKB-UniRule"/>
</dbReference>
<evidence type="ECO:0000259" key="4">
    <source>
        <dbReference type="PROSITE" id="PS50941"/>
    </source>
</evidence>
<evidence type="ECO:0000313" key="6">
    <source>
        <dbReference type="Proteomes" id="UP001303115"/>
    </source>
</evidence>
<evidence type="ECO:0000256" key="3">
    <source>
        <dbReference type="SAM" id="MobiDB-lite"/>
    </source>
</evidence>
<name>A0AAN6PE25_9PEZI</name>
<dbReference type="InterPro" id="IPR001002">
    <property type="entry name" value="Chitin-bd_1"/>
</dbReference>
<dbReference type="EMBL" id="MU854470">
    <property type="protein sequence ID" value="KAK4034656.1"/>
    <property type="molecule type" value="Genomic_DNA"/>
</dbReference>
<sequence>MATTLAHASAFGPRQRVTPSPDNTCGPQANGTYVCPLVTPCCSSSGYCGAGDQYCLTSLGCQAGFSNTFAGGNCYAPTDKETRSPDGTCGKTGVGEHGYRCPVEGGSRLCCSA</sequence>
<dbReference type="InterPro" id="IPR036861">
    <property type="entry name" value="Endochitinase-like_sf"/>
</dbReference>
<dbReference type="AlphaFoldDB" id="A0AAN6PE25"/>
<feature type="domain" description="Chitin-binding type-1" evidence="4">
    <location>
        <begin position="22"/>
        <end position="76"/>
    </location>
</feature>
<keyword evidence="6" id="KW-1185">Reference proteome</keyword>
<evidence type="ECO:0000313" key="5">
    <source>
        <dbReference type="EMBL" id="KAK4034656.1"/>
    </source>
</evidence>
<dbReference type="PROSITE" id="PS50941">
    <property type="entry name" value="CHIT_BIND_I_2"/>
    <property type="match status" value="1"/>
</dbReference>
<keyword evidence="1 2" id="KW-0147">Chitin-binding</keyword>
<gene>
    <name evidence="5" type="ORF">C8A01DRAFT_18569</name>
</gene>
<comment type="caution">
    <text evidence="2">Lacks conserved residue(s) required for the propagation of feature annotation.</text>
</comment>
<keyword evidence="2" id="KW-1015">Disulfide bond</keyword>
<dbReference type="PROSITE" id="PS00026">
    <property type="entry name" value="CHIT_BIND_I_1"/>
    <property type="match status" value="1"/>
</dbReference>
<accession>A0AAN6PE25</accession>